<dbReference type="RefSeq" id="WP_208875754.1">
    <property type="nucleotide sequence ID" value="NZ_CP031320.1"/>
</dbReference>
<evidence type="ECO:0000313" key="5">
    <source>
        <dbReference type="EMBL" id="AXK31890.1"/>
    </source>
</evidence>
<dbReference type="SMART" id="SM00342">
    <property type="entry name" value="HTH_ARAC"/>
    <property type="match status" value="1"/>
</dbReference>
<keyword evidence="6" id="KW-1185">Reference proteome</keyword>
<dbReference type="InterPro" id="IPR009057">
    <property type="entry name" value="Homeodomain-like_sf"/>
</dbReference>
<name>A0A345XJS4_9ACTN</name>
<dbReference type="SUPFAM" id="SSF46689">
    <property type="entry name" value="Homeodomain-like"/>
    <property type="match status" value="2"/>
</dbReference>
<dbReference type="InterPro" id="IPR050204">
    <property type="entry name" value="AraC_XylS_family_regulators"/>
</dbReference>
<dbReference type="InterPro" id="IPR020449">
    <property type="entry name" value="Tscrpt_reg_AraC-type_HTH"/>
</dbReference>
<evidence type="ECO:0000256" key="2">
    <source>
        <dbReference type="ARBA" id="ARBA00023125"/>
    </source>
</evidence>
<proteinExistence type="predicted"/>
<dbReference type="InterPro" id="IPR018060">
    <property type="entry name" value="HTH_AraC"/>
</dbReference>
<evidence type="ECO:0000313" key="6">
    <source>
        <dbReference type="Proteomes" id="UP000254425"/>
    </source>
</evidence>
<evidence type="ECO:0000256" key="1">
    <source>
        <dbReference type="ARBA" id="ARBA00023015"/>
    </source>
</evidence>
<dbReference type="PROSITE" id="PS00041">
    <property type="entry name" value="HTH_ARAC_FAMILY_1"/>
    <property type="match status" value="1"/>
</dbReference>
<feature type="domain" description="HTH araC/xylS-type" evidence="4">
    <location>
        <begin position="180"/>
        <end position="278"/>
    </location>
</feature>
<dbReference type="Gene3D" id="1.10.10.60">
    <property type="entry name" value="Homeodomain-like"/>
    <property type="match status" value="2"/>
</dbReference>
<reference evidence="5 6" key="1">
    <citation type="submission" date="2018-07" db="EMBL/GenBank/DDBJ databases">
        <title>Draft genome of the type strain Streptomyces armeniacus ATCC 15676.</title>
        <authorList>
            <person name="Labana P."/>
            <person name="Gosse J.T."/>
            <person name="Boddy C.N."/>
        </authorList>
    </citation>
    <scope>NUCLEOTIDE SEQUENCE [LARGE SCALE GENOMIC DNA]</scope>
    <source>
        <strain evidence="5 6">ATCC 15676</strain>
    </source>
</reference>
<keyword evidence="3" id="KW-0804">Transcription</keyword>
<dbReference type="PANTHER" id="PTHR46796">
    <property type="entry name" value="HTH-TYPE TRANSCRIPTIONAL ACTIVATOR RHAS-RELATED"/>
    <property type="match status" value="1"/>
</dbReference>
<protein>
    <submittedName>
        <fullName evidence="5">AraC family transcriptional regulator</fullName>
    </submittedName>
</protein>
<dbReference type="Pfam" id="PF12833">
    <property type="entry name" value="HTH_18"/>
    <property type="match status" value="1"/>
</dbReference>
<dbReference type="GO" id="GO:0003700">
    <property type="term" value="F:DNA-binding transcription factor activity"/>
    <property type="evidence" value="ECO:0007669"/>
    <property type="project" value="InterPro"/>
</dbReference>
<dbReference type="KEGG" id="sarm:DVA86_03740"/>
<evidence type="ECO:0000259" key="4">
    <source>
        <dbReference type="PROSITE" id="PS01124"/>
    </source>
</evidence>
<keyword evidence="1" id="KW-0805">Transcription regulation</keyword>
<dbReference type="GO" id="GO:0043565">
    <property type="term" value="F:sequence-specific DNA binding"/>
    <property type="evidence" value="ECO:0007669"/>
    <property type="project" value="InterPro"/>
</dbReference>
<dbReference type="EMBL" id="CP031320">
    <property type="protein sequence ID" value="AXK31890.1"/>
    <property type="molecule type" value="Genomic_DNA"/>
</dbReference>
<sequence length="282" mass="31005">MTTPHLSPFWRSLTVERHPTPENGSAAEHRAPDGWFGIVTPVRGSCRIEGHDGGGLRRTTLVPGEICRLAPGNLVRLSRKPPRHQPFAVASVGLSAAVLRYSAEAHPATAGRDRDLASLHTLRAFDPHVASMASVLLRARAAGAGDDYADGAARYLAAHLLHAYGEATPSAHGLNAEQLRAVTSYMRENLAADITLDHLAKQARMSRYHFIRRFTATTGQTPLRYLTQRRIETARHLLVLDADPIADIARRCGYPRRESFARAFRTHTGCSPSQYRKRVGRG</sequence>
<organism evidence="5 6">
    <name type="scientific">Streptomyces armeniacus</name>
    <dbReference type="NCBI Taxonomy" id="83291"/>
    <lineage>
        <taxon>Bacteria</taxon>
        <taxon>Bacillati</taxon>
        <taxon>Actinomycetota</taxon>
        <taxon>Actinomycetes</taxon>
        <taxon>Kitasatosporales</taxon>
        <taxon>Streptomycetaceae</taxon>
        <taxon>Streptomyces</taxon>
    </lineage>
</organism>
<dbReference type="PRINTS" id="PR00032">
    <property type="entry name" value="HTHARAC"/>
</dbReference>
<keyword evidence="2" id="KW-0238">DNA-binding</keyword>
<dbReference type="PROSITE" id="PS01124">
    <property type="entry name" value="HTH_ARAC_FAMILY_2"/>
    <property type="match status" value="1"/>
</dbReference>
<dbReference type="InterPro" id="IPR018062">
    <property type="entry name" value="HTH_AraC-typ_CS"/>
</dbReference>
<dbReference type="AlphaFoldDB" id="A0A345XJS4"/>
<gene>
    <name evidence="5" type="ORF">DVA86_03740</name>
</gene>
<evidence type="ECO:0000256" key="3">
    <source>
        <dbReference type="ARBA" id="ARBA00023163"/>
    </source>
</evidence>
<dbReference type="Proteomes" id="UP000254425">
    <property type="component" value="Chromosome"/>
</dbReference>
<dbReference type="PANTHER" id="PTHR46796:SF6">
    <property type="entry name" value="ARAC SUBFAMILY"/>
    <property type="match status" value="1"/>
</dbReference>
<accession>A0A345XJS4</accession>